<dbReference type="Gene3D" id="1.25.10.10">
    <property type="entry name" value="Leucine-rich Repeat Variant"/>
    <property type="match status" value="1"/>
</dbReference>
<organism evidence="4">
    <name type="scientific">Arcella intermedia</name>
    <dbReference type="NCBI Taxonomy" id="1963864"/>
    <lineage>
        <taxon>Eukaryota</taxon>
        <taxon>Amoebozoa</taxon>
        <taxon>Tubulinea</taxon>
        <taxon>Elardia</taxon>
        <taxon>Arcellinida</taxon>
        <taxon>Sphaerothecina</taxon>
        <taxon>Arcellidae</taxon>
        <taxon>Arcella</taxon>
    </lineage>
</organism>
<evidence type="ECO:0000256" key="2">
    <source>
        <dbReference type="ARBA" id="ARBA00023306"/>
    </source>
</evidence>
<accession>A0A6B2LH11</accession>
<name>A0A6B2LH11_9EUKA</name>
<dbReference type="SUPFAM" id="SSF48371">
    <property type="entry name" value="ARM repeat"/>
    <property type="match status" value="1"/>
</dbReference>
<dbReference type="GO" id="GO:0005829">
    <property type="term" value="C:cytosol"/>
    <property type="evidence" value="ECO:0007669"/>
    <property type="project" value="TreeGrafter"/>
</dbReference>
<dbReference type="InterPro" id="IPR019156">
    <property type="entry name" value="Ataxin-10_domain"/>
</dbReference>
<dbReference type="Pfam" id="PF09759">
    <property type="entry name" value="Atx10homo_assoc"/>
    <property type="match status" value="1"/>
</dbReference>
<dbReference type="PANTHER" id="PTHR13255:SF0">
    <property type="entry name" value="ATAXIN-10"/>
    <property type="match status" value="1"/>
</dbReference>
<dbReference type="EMBL" id="GIBP01007354">
    <property type="protein sequence ID" value="NDV36323.1"/>
    <property type="molecule type" value="Transcribed_RNA"/>
</dbReference>
<evidence type="ECO:0000259" key="3">
    <source>
        <dbReference type="Pfam" id="PF09759"/>
    </source>
</evidence>
<sequence length="207" mass="23550">MRILNLLDATLEENELIPSPQLLQFLSSELKTNISHTFQTKQLPPPTQQAIDHLLSILASTSSLALPHLNTLLTDQGLIKLLLQLMYDESQEVLSNNAWFALKSRAMRLLANLSFENPIAQNQVRQYGGLPLIMNSCLFDQQNPYLREWSVLALRNLCLDNDENQRFVETLKAQGIPEDVQTEMNKLGISLRVGEDGKVKFTRHQKQ</sequence>
<keyword evidence="1" id="KW-0132">Cell division</keyword>
<keyword evidence="2" id="KW-0131">Cell cycle</keyword>
<dbReference type="GO" id="GO:0051301">
    <property type="term" value="P:cell division"/>
    <property type="evidence" value="ECO:0007669"/>
    <property type="project" value="UniProtKB-KW"/>
</dbReference>
<dbReference type="InterPro" id="IPR011989">
    <property type="entry name" value="ARM-like"/>
</dbReference>
<reference evidence="4" key="1">
    <citation type="journal article" date="2020" name="J. Eukaryot. Microbiol.">
        <title>De novo Sequencing, Assembly and Annotation of the Transcriptome for the Free-Living Testate Amoeba Arcella intermedia.</title>
        <authorList>
            <person name="Ribeiro G.M."/>
            <person name="Porfirio-Sousa A.L."/>
            <person name="Maurer-Alcala X.X."/>
            <person name="Katz L.A."/>
            <person name="Lahr D.J.G."/>
        </authorList>
    </citation>
    <scope>NUCLEOTIDE SEQUENCE</scope>
</reference>
<dbReference type="InterPro" id="IPR016024">
    <property type="entry name" value="ARM-type_fold"/>
</dbReference>
<protein>
    <recommendedName>
        <fullName evidence="3">Ataxin-10 domain-containing protein</fullName>
    </recommendedName>
</protein>
<dbReference type="PANTHER" id="PTHR13255">
    <property type="entry name" value="ATAXIN-10"/>
    <property type="match status" value="1"/>
</dbReference>
<proteinExistence type="predicted"/>
<evidence type="ECO:0000256" key="1">
    <source>
        <dbReference type="ARBA" id="ARBA00022618"/>
    </source>
</evidence>
<dbReference type="AlphaFoldDB" id="A0A6B2LH11"/>
<dbReference type="InterPro" id="IPR051374">
    <property type="entry name" value="Ataxin-10/CTR86_families"/>
</dbReference>
<feature type="domain" description="Ataxin-10" evidence="3">
    <location>
        <begin position="103"/>
        <end position="201"/>
    </location>
</feature>
<evidence type="ECO:0000313" key="4">
    <source>
        <dbReference type="EMBL" id="NDV36323.1"/>
    </source>
</evidence>